<feature type="domain" description="AMP-dependent synthetase/ligase" evidence="1">
    <location>
        <begin position="34"/>
        <end position="421"/>
    </location>
</feature>
<reference evidence="3" key="1">
    <citation type="submission" date="2022-05" db="EMBL/GenBank/DDBJ databases">
        <title>Sphingomonas sp. strain RP10 Genome sequencing and assembly.</title>
        <authorList>
            <person name="Kim I."/>
        </authorList>
    </citation>
    <scope>NUCLEOTIDE SEQUENCE</scope>
    <source>
        <strain evidence="3">RP10</strain>
    </source>
</reference>
<dbReference type="Pfam" id="PF13193">
    <property type="entry name" value="AMP-binding_C"/>
    <property type="match status" value="1"/>
</dbReference>
<dbReference type="InterPro" id="IPR020845">
    <property type="entry name" value="AMP-binding_CS"/>
</dbReference>
<dbReference type="InterPro" id="IPR025110">
    <property type="entry name" value="AMP-bd_C"/>
</dbReference>
<dbReference type="SUPFAM" id="SSF56801">
    <property type="entry name" value="Acetyl-CoA synthetase-like"/>
    <property type="match status" value="1"/>
</dbReference>
<dbReference type="InterPro" id="IPR045851">
    <property type="entry name" value="AMP-bd_C_sf"/>
</dbReference>
<dbReference type="InterPro" id="IPR042099">
    <property type="entry name" value="ANL_N_sf"/>
</dbReference>
<organism evidence="3 4">
    <name type="scientific">Sphingomonas liriopis</name>
    <dbReference type="NCBI Taxonomy" id="2949094"/>
    <lineage>
        <taxon>Bacteria</taxon>
        <taxon>Pseudomonadati</taxon>
        <taxon>Pseudomonadota</taxon>
        <taxon>Alphaproteobacteria</taxon>
        <taxon>Sphingomonadales</taxon>
        <taxon>Sphingomonadaceae</taxon>
        <taxon>Sphingomonas</taxon>
    </lineage>
</organism>
<comment type="caution">
    <text evidence="3">The sequence shown here is derived from an EMBL/GenBank/DDBJ whole genome shotgun (WGS) entry which is preliminary data.</text>
</comment>
<protein>
    <submittedName>
        <fullName evidence="3">Long-chain fatty acid--CoA ligase</fullName>
    </submittedName>
</protein>
<dbReference type="Gene3D" id="3.30.300.30">
    <property type="match status" value="1"/>
</dbReference>
<dbReference type="InterPro" id="IPR000873">
    <property type="entry name" value="AMP-dep_synth/lig_dom"/>
</dbReference>
<dbReference type="RefSeq" id="WP_254287722.1">
    <property type="nucleotide sequence ID" value="NZ_JAMLDY010000002.1"/>
</dbReference>
<dbReference type="PROSITE" id="PS00455">
    <property type="entry name" value="AMP_BINDING"/>
    <property type="match status" value="1"/>
</dbReference>
<evidence type="ECO:0000313" key="3">
    <source>
        <dbReference type="EMBL" id="MCP3733718.1"/>
    </source>
</evidence>
<evidence type="ECO:0000259" key="1">
    <source>
        <dbReference type="Pfam" id="PF00501"/>
    </source>
</evidence>
<name>A0A9X2HMH2_9SPHN</name>
<dbReference type="Pfam" id="PF00501">
    <property type="entry name" value="AMP-binding"/>
    <property type="match status" value="1"/>
</dbReference>
<dbReference type="AlphaFoldDB" id="A0A9X2HMH2"/>
<accession>A0A9X2HMH2</accession>
<feature type="domain" description="AMP-binding enzyme C-terminal" evidence="2">
    <location>
        <begin position="472"/>
        <end position="545"/>
    </location>
</feature>
<evidence type="ECO:0000259" key="2">
    <source>
        <dbReference type="Pfam" id="PF13193"/>
    </source>
</evidence>
<gene>
    <name evidence="3" type="ORF">M9979_02325</name>
</gene>
<keyword evidence="3" id="KW-0436">Ligase</keyword>
<dbReference type="Proteomes" id="UP001139486">
    <property type="component" value="Unassembled WGS sequence"/>
</dbReference>
<dbReference type="PANTHER" id="PTHR43767:SF1">
    <property type="entry name" value="NONRIBOSOMAL PEPTIDE SYNTHASE PES1 (EUROFUNG)-RELATED"/>
    <property type="match status" value="1"/>
</dbReference>
<dbReference type="Gene3D" id="3.40.50.12780">
    <property type="entry name" value="N-terminal domain of ligase-like"/>
    <property type="match status" value="1"/>
</dbReference>
<keyword evidence="4" id="KW-1185">Reference proteome</keyword>
<proteinExistence type="predicted"/>
<sequence>MSDTANIDTGVHAPLAIKQGLPLPSHPRLLGDLLDRSVARFPDRAAIDFMGRITSWSELGVAVDRAAAGLQALGVVKGTRVALCLPNTPYYPILFYATLKAGGIVVNVNPLYVERELTHLIADSGAEIIVTADVAEIQARVLKVAGETGIRHVVSCPIADVLPALKRFGYRLFKRKEIGRARATPQHLYFADFMKLRRSPTPVPVAPDEVAVLQYTGGTTGVPKAAMLSHANIVANTDAMLIHVGGETPDQDRVLGVLPLFHVFALTNVLTFSTLVGAEMILLPRFELTQLLATLKRTRPTYFPAVPTIYNALANLGPDERPDLSTIKVCISGGAPLPAEVRHAFEANAGAKLVEGYGLSEASPIITCNPFEGVNKEGSAGLPFPGTTIEIRDREDPSRIVPAGEKGEICARGPQVMAGYWHKPAETEAAFADGALRTGDVGYLDADGYLFIVDRIKDMILCGGYNVYPRVIEEALYEHPAVVEAVAIGVPDAHRGQAPKAFVVVNDPAVTGTVLRDFLRDKISKIELPREVEIRDTLPKTLIGKLSKKELVEEELRKAAR</sequence>
<dbReference type="PANTHER" id="PTHR43767">
    <property type="entry name" value="LONG-CHAIN-FATTY-ACID--COA LIGASE"/>
    <property type="match status" value="1"/>
</dbReference>
<dbReference type="GO" id="GO:0016878">
    <property type="term" value="F:acid-thiol ligase activity"/>
    <property type="evidence" value="ECO:0007669"/>
    <property type="project" value="UniProtKB-ARBA"/>
</dbReference>
<evidence type="ECO:0000313" key="4">
    <source>
        <dbReference type="Proteomes" id="UP001139486"/>
    </source>
</evidence>
<dbReference type="EMBL" id="JAMLDY010000002">
    <property type="protein sequence ID" value="MCP3733718.1"/>
    <property type="molecule type" value="Genomic_DNA"/>
</dbReference>
<dbReference type="InterPro" id="IPR050237">
    <property type="entry name" value="ATP-dep_AMP-bd_enzyme"/>
</dbReference>
<dbReference type="CDD" id="cd05936">
    <property type="entry name" value="FC-FACS_FadD_like"/>
    <property type="match status" value="1"/>
</dbReference>